<protein>
    <submittedName>
        <fullName evidence="2">Uncharacterized protein</fullName>
    </submittedName>
</protein>
<accession>A0A3L6PGG2</accession>
<reference evidence="3" key="1">
    <citation type="journal article" date="2019" name="Nat. Commun.">
        <title>The genome of broomcorn millet.</title>
        <authorList>
            <person name="Zou C."/>
            <person name="Miki D."/>
            <person name="Li D."/>
            <person name="Tang Q."/>
            <person name="Xiao L."/>
            <person name="Rajput S."/>
            <person name="Deng P."/>
            <person name="Jia W."/>
            <person name="Huang R."/>
            <person name="Zhang M."/>
            <person name="Sun Y."/>
            <person name="Hu J."/>
            <person name="Fu X."/>
            <person name="Schnable P.S."/>
            <person name="Li F."/>
            <person name="Zhang H."/>
            <person name="Feng B."/>
            <person name="Zhu X."/>
            <person name="Liu R."/>
            <person name="Schnable J.C."/>
            <person name="Zhu J.-K."/>
            <person name="Zhang H."/>
        </authorList>
    </citation>
    <scope>NUCLEOTIDE SEQUENCE [LARGE SCALE GENOMIC DNA]</scope>
</reference>
<evidence type="ECO:0000313" key="2">
    <source>
        <dbReference type="EMBL" id="RLM55536.1"/>
    </source>
</evidence>
<evidence type="ECO:0000256" key="1">
    <source>
        <dbReference type="SAM" id="MobiDB-lite"/>
    </source>
</evidence>
<name>A0A3L6PGG2_PANMI</name>
<dbReference type="AlphaFoldDB" id="A0A3L6PGG2"/>
<feature type="compositionally biased region" description="Basic and acidic residues" evidence="1">
    <location>
        <begin position="22"/>
        <end position="50"/>
    </location>
</feature>
<comment type="caution">
    <text evidence="2">The sequence shown here is derived from an EMBL/GenBank/DDBJ whole genome shotgun (WGS) entry which is preliminary data.</text>
</comment>
<proteinExistence type="predicted"/>
<gene>
    <name evidence="2" type="ORF">C2845_PM10G02530</name>
</gene>
<keyword evidence="3" id="KW-1185">Reference proteome</keyword>
<evidence type="ECO:0000313" key="3">
    <source>
        <dbReference type="Proteomes" id="UP000275267"/>
    </source>
</evidence>
<dbReference type="EMBL" id="PQIB02000018">
    <property type="protein sequence ID" value="RLM55536.1"/>
    <property type="molecule type" value="Genomic_DNA"/>
</dbReference>
<organism evidence="2 3">
    <name type="scientific">Panicum miliaceum</name>
    <name type="common">Proso millet</name>
    <name type="synonym">Broomcorn millet</name>
    <dbReference type="NCBI Taxonomy" id="4540"/>
    <lineage>
        <taxon>Eukaryota</taxon>
        <taxon>Viridiplantae</taxon>
        <taxon>Streptophyta</taxon>
        <taxon>Embryophyta</taxon>
        <taxon>Tracheophyta</taxon>
        <taxon>Spermatophyta</taxon>
        <taxon>Magnoliopsida</taxon>
        <taxon>Liliopsida</taxon>
        <taxon>Poales</taxon>
        <taxon>Poaceae</taxon>
        <taxon>PACMAD clade</taxon>
        <taxon>Panicoideae</taxon>
        <taxon>Panicodae</taxon>
        <taxon>Paniceae</taxon>
        <taxon>Panicinae</taxon>
        <taxon>Panicum</taxon>
        <taxon>Panicum sect. Panicum</taxon>
    </lineage>
</organism>
<feature type="region of interest" description="Disordered" evidence="1">
    <location>
        <begin position="15"/>
        <end position="52"/>
    </location>
</feature>
<dbReference type="Proteomes" id="UP000275267">
    <property type="component" value="Unassembled WGS sequence"/>
</dbReference>
<sequence length="157" mass="17239">MGEAGRCGCCCAHGGRGTAPRRAREGALARQRRGERLPRSGAGGRRERSARPRWQVLSRSSRIRQFCAGRIANRRWRGGGAYADVVVRRFSSEVVEDVTRCVQICPLPLFFSIIISCCLCIPAGCRQLSSGFCWAGGCSRDTIAGYFAYAETTLLLF</sequence>